<keyword evidence="1" id="KW-0175">Coiled coil</keyword>
<gene>
    <name evidence="4" type="ORF">FHS18_004228</name>
</gene>
<name>A0A7W5FPA5_9BACL</name>
<comment type="caution">
    <text evidence="4">The sequence shown here is derived from an EMBL/GenBank/DDBJ whole genome shotgun (WGS) entry which is preliminary data.</text>
</comment>
<keyword evidence="2" id="KW-0812">Transmembrane</keyword>
<evidence type="ECO:0000256" key="2">
    <source>
        <dbReference type="SAM" id="Phobius"/>
    </source>
</evidence>
<dbReference type="Proteomes" id="UP000570361">
    <property type="component" value="Unassembled WGS sequence"/>
</dbReference>
<dbReference type="SUPFAM" id="SSF52540">
    <property type="entry name" value="P-loop containing nucleoside triphosphate hydrolases"/>
    <property type="match status" value="1"/>
</dbReference>
<protein>
    <recommendedName>
        <fullName evidence="3">YobI-like P-loop NTPase domain-containing protein</fullName>
    </recommendedName>
</protein>
<sequence length="1226" mass="143256">MRANQNKGIKKISATLNRFIRKIIVALIASFERFNNYLESKNIVEDSIFEALTPSDKVDTDKIYSKTLEWSIQSKDIRNVALSGPYGSGKSSLLKTFEKRNLNKYSFLNISLLTTQSERVTSEETVNSIEKSILQQMFYKVEDKKIPYTRFKRIRNIKDRSFVYYLFYLCFFLFSVFELFKPGVLKKLVSNTIFEVEIADQEMYKSILISYSVIYIFVLLLLIYKVVYKNFRLSKITLQNIEVVAADNSIFSRYIDEILYFFEATKFNVVIFEDLDRFNNVEIFENLRELNSLINNSEKINRKVTFIYAVKDDMFGTEDSLETSRNRTKFFDFIVPVVPIINSSNSGEVLKEKLRKDDRLGMGITDDFINDITIFIDDMRILKNIHNEYILYMKNLGGIKLNSNSLLAMIVYKNIYPSDFVKLQFNEGMVFNVLQKKNSLVQKRIDSLNHMIEKIENDINLAENEEFNSCEDLQAAYAVAIFGYNGGITVSINRRNYSSLQEVSDFFSNLETANDIRVYRNGGWNNNFTIEDIATAFNTRSNYYYRVNAIKNKIEDRINDLKIELDKLKEIREEVKVWSLVELIQHSQFEDVFEGDIKNEKLLIFLLRNGYIDETYHQYITYFYPGSLSFEDMQFIMSVKNQEQLSFSYVLTNLPQVSERLYANDFKKPEILNLSLVNYIISSENGSQYFKIILSQLANGTERSIQFIDLFKKNTSFKEKFLRELYKEWPLIWKYVVCDSNYPENKKEEYLLDILYYASLDDIPLLNQDNVLTDYLAEKSNFLELGIDETKDERIKQILSILQVEFKTLHEPLNGTNILRHIFKNNLYEINRFMIDLFLRTFHGLTQEGSHNYSQILYSNSNELIEYVNSNINTYITDVYLTKDVIQEEEDVFLTLLNNDAINVSLKKEILKRQVLILGDLEEVITKDIWPIVLLNNKIRPTWGNVVTYLTEYEVVDNAAIAFFNNPENSDELSKSSLLELEGTDENSLQNITVLLINEIGINEEVLFKLSKSLHRFNEYSLEHLPHKRINTLVTSGILVLSPENYAEVKEKVPDQTLHILLIEKEPREYLDNQTAYDLGADDLVELLRSTHFNVNEKWRIIEGISFQDTPSSPRLAGMISKIILEHNKGLTMSIFNYILESQVSTNKKAMLLLKQINTMDSEEIIHTLARMEAPYSDITERKRPLLEDNDINRELLEILIKKDIISSWKEDKGGLRVNTKQRMNG</sequence>
<feature type="transmembrane region" description="Helical" evidence="2">
    <location>
        <begin position="208"/>
        <end position="227"/>
    </location>
</feature>
<dbReference type="Gene3D" id="3.40.50.300">
    <property type="entry name" value="P-loop containing nucleotide triphosphate hydrolases"/>
    <property type="match status" value="1"/>
</dbReference>
<evidence type="ECO:0000313" key="4">
    <source>
        <dbReference type="EMBL" id="MBB3112150.1"/>
    </source>
</evidence>
<keyword evidence="5" id="KW-1185">Reference proteome</keyword>
<evidence type="ECO:0000259" key="3">
    <source>
        <dbReference type="Pfam" id="PF20693"/>
    </source>
</evidence>
<dbReference type="InterPro" id="IPR048428">
    <property type="entry name" value="YobI-NTPase"/>
</dbReference>
<feature type="transmembrane region" description="Helical" evidence="2">
    <location>
        <begin position="162"/>
        <end position="180"/>
    </location>
</feature>
<evidence type="ECO:0000313" key="5">
    <source>
        <dbReference type="Proteomes" id="UP000570361"/>
    </source>
</evidence>
<accession>A0A7W5FPA5</accession>
<dbReference type="InterPro" id="IPR027417">
    <property type="entry name" value="P-loop_NTPase"/>
</dbReference>
<organism evidence="4 5">
    <name type="scientific">Paenibacillus phyllosphaerae</name>
    <dbReference type="NCBI Taxonomy" id="274593"/>
    <lineage>
        <taxon>Bacteria</taxon>
        <taxon>Bacillati</taxon>
        <taxon>Bacillota</taxon>
        <taxon>Bacilli</taxon>
        <taxon>Bacillales</taxon>
        <taxon>Paenibacillaceae</taxon>
        <taxon>Paenibacillus</taxon>
    </lineage>
</organism>
<dbReference type="RefSeq" id="WP_183602122.1">
    <property type="nucleotide sequence ID" value="NZ_JACHXK010000010.1"/>
</dbReference>
<dbReference type="Pfam" id="PF20693">
    <property type="entry name" value="YobI-ATPase"/>
    <property type="match status" value="1"/>
</dbReference>
<keyword evidence="2" id="KW-1133">Transmembrane helix</keyword>
<feature type="domain" description="YobI-like P-loop NTPase" evidence="3">
    <location>
        <begin position="64"/>
        <end position="430"/>
    </location>
</feature>
<reference evidence="4 5" key="1">
    <citation type="submission" date="2020-08" db="EMBL/GenBank/DDBJ databases">
        <title>Genomic Encyclopedia of Type Strains, Phase III (KMG-III): the genomes of soil and plant-associated and newly described type strains.</title>
        <authorList>
            <person name="Whitman W."/>
        </authorList>
    </citation>
    <scope>NUCLEOTIDE SEQUENCE [LARGE SCALE GENOMIC DNA]</scope>
    <source>
        <strain evidence="4 5">CECT 5862</strain>
    </source>
</reference>
<keyword evidence="2" id="KW-0472">Membrane</keyword>
<proteinExistence type="predicted"/>
<dbReference type="AlphaFoldDB" id="A0A7W5FPA5"/>
<evidence type="ECO:0000256" key="1">
    <source>
        <dbReference type="SAM" id="Coils"/>
    </source>
</evidence>
<feature type="coiled-coil region" evidence="1">
    <location>
        <begin position="438"/>
        <end position="465"/>
    </location>
</feature>
<dbReference type="EMBL" id="JACHXK010000010">
    <property type="protein sequence ID" value="MBB3112150.1"/>
    <property type="molecule type" value="Genomic_DNA"/>
</dbReference>